<feature type="non-terminal residue" evidence="1">
    <location>
        <position position="59"/>
    </location>
</feature>
<dbReference type="Proteomes" id="UP000018849">
    <property type="component" value="Unassembled WGS sequence"/>
</dbReference>
<sequence length="59" mass="6308">MKLKVSFQARIAGVLIALLLIVVGAVFLAVKVATGDAVRTQAQAQLEVGSRVFERLIDL</sequence>
<evidence type="ECO:0000313" key="1">
    <source>
        <dbReference type="EMBL" id="EPN61673.1"/>
    </source>
</evidence>
<evidence type="ECO:0000313" key="2">
    <source>
        <dbReference type="Proteomes" id="UP000018849"/>
    </source>
</evidence>
<dbReference type="AlphaFoldDB" id="A0A656JYX1"/>
<accession>A0A656JYX1</accession>
<name>A0A656JYX1_PSESF</name>
<protein>
    <submittedName>
        <fullName evidence="1">HAMP domain/GGDEF domain/EAL domain protein</fullName>
    </submittedName>
</protein>
<comment type="caution">
    <text evidence="1">The sequence shown here is derived from an EMBL/GenBank/DDBJ whole genome shotgun (WGS) entry which is preliminary data.</text>
</comment>
<dbReference type="EMBL" id="AOKF01001220">
    <property type="protein sequence ID" value="EPN61673.1"/>
    <property type="molecule type" value="Genomic_DNA"/>
</dbReference>
<gene>
    <name evidence="1" type="ORF">A245_14430</name>
</gene>
<organism evidence="1 2">
    <name type="scientific">Pseudomonas syringae pv. actinidiae ICMP 19096</name>
    <dbReference type="NCBI Taxonomy" id="1194405"/>
    <lineage>
        <taxon>Bacteria</taxon>
        <taxon>Pseudomonadati</taxon>
        <taxon>Pseudomonadota</taxon>
        <taxon>Gammaproteobacteria</taxon>
        <taxon>Pseudomonadales</taxon>
        <taxon>Pseudomonadaceae</taxon>
        <taxon>Pseudomonas</taxon>
        <taxon>Pseudomonas syringae</taxon>
    </lineage>
</organism>
<reference evidence="1 2" key="1">
    <citation type="journal article" date="2013" name="PLoS Pathog.">
        <title>Genomic analysis of the Kiwifruit pathogen Pseudomonas syringae pv. actinidiae provides insight into the origins of an emergent plant disease.</title>
        <authorList>
            <person name="McCann H.C."/>
            <person name="Rikkerink E.H."/>
            <person name="Bertels F."/>
            <person name="Fiers M."/>
            <person name="Lu A."/>
            <person name="Rees-George J."/>
            <person name="Andersen M.T."/>
            <person name="Gleave A.P."/>
            <person name="Haubold B."/>
            <person name="Wohlers M.W."/>
            <person name="Guttman D.S."/>
            <person name="Wang P.W."/>
            <person name="Straub C."/>
            <person name="Vanneste J.L."/>
            <person name="Rainey P.B."/>
            <person name="Templeton M.D."/>
        </authorList>
    </citation>
    <scope>NUCLEOTIDE SEQUENCE [LARGE SCALE GENOMIC DNA]</scope>
    <source>
        <strain evidence="1 2">ICMP 19096</strain>
    </source>
</reference>
<proteinExistence type="predicted"/>